<dbReference type="Pfam" id="PF10536">
    <property type="entry name" value="PMD"/>
    <property type="match status" value="1"/>
</dbReference>
<sequence length="476" mass="53678">MATSKNPLDNRISFEDFQELMTRPYVNPSCLLPSKPELNEFYLGPSFNDTDSIGRAAVAQLFPCTQELPFLDPFSLKPICDKSIRTWPKADTTLHLWHVRMMKHNTTKVIFDRARISDHLEIATRPSLYDPILFPIALSFWSFEYNTFIFPIGPMSITLRDVGTLVNLPPLGDTISTAILISSATPKSDKKYTDSYSGMQDLYNNSGGEPTYAERVAFLQVWLCKYILCVPSLKPFMAYFSIAHELAHGRCPVPSYSPPKSLPIRTRSSAAASLQSSSPSTQTEVIRGASSQGFYSSFERLLGLFLQALLHLYHQTRKFYLKRNLKAQNLQPPSHLESLHLLRALFLQVWNQKDADAILRSIQDLFTSWVQVKASHAVRSSSASRPFTASAAFSIKNMNILKQAVLEYTSFMDMDIVNASAISQRDKFERLSNQMAQALELPSLKLPTDLKLSLKIIHREISALLAKNVDLKAKKT</sequence>
<keyword evidence="3" id="KW-1185">Reference proteome</keyword>
<name>A0ABD1QGM5_9LAMI</name>
<protein>
    <submittedName>
        <fullName evidence="2">PMD domain-containing protein</fullName>
    </submittedName>
</protein>
<feature type="domain" description="Aminotransferase-like plant mobile" evidence="1">
    <location>
        <begin position="139"/>
        <end position="249"/>
    </location>
</feature>
<dbReference type="InterPro" id="IPR019557">
    <property type="entry name" value="AminoTfrase-like_pln_mobile"/>
</dbReference>
<evidence type="ECO:0000259" key="1">
    <source>
        <dbReference type="Pfam" id="PF10536"/>
    </source>
</evidence>
<dbReference type="AlphaFoldDB" id="A0ABD1QGM5"/>
<accession>A0ABD1QGM5</accession>
<comment type="caution">
    <text evidence="2">The sequence shown here is derived from an EMBL/GenBank/DDBJ whole genome shotgun (WGS) entry which is preliminary data.</text>
</comment>
<reference evidence="3" key="1">
    <citation type="submission" date="2024-07" db="EMBL/GenBank/DDBJ databases">
        <title>Two chromosome-level genome assemblies of Korean endemic species Abeliophyllum distichum and Forsythia ovata (Oleaceae).</title>
        <authorList>
            <person name="Jang H."/>
        </authorList>
    </citation>
    <scope>NUCLEOTIDE SEQUENCE [LARGE SCALE GENOMIC DNA]</scope>
</reference>
<organism evidence="2 3">
    <name type="scientific">Abeliophyllum distichum</name>
    <dbReference type="NCBI Taxonomy" id="126358"/>
    <lineage>
        <taxon>Eukaryota</taxon>
        <taxon>Viridiplantae</taxon>
        <taxon>Streptophyta</taxon>
        <taxon>Embryophyta</taxon>
        <taxon>Tracheophyta</taxon>
        <taxon>Spermatophyta</taxon>
        <taxon>Magnoliopsida</taxon>
        <taxon>eudicotyledons</taxon>
        <taxon>Gunneridae</taxon>
        <taxon>Pentapetalae</taxon>
        <taxon>asterids</taxon>
        <taxon>lamiids</taxon>
        <taxon>Lamiales</taxon>
        <taxon>Oleaceae</taxon>
        <taxon>Forsythieae</taxon>
        <taxon>Abeliophyllum</taxon>
    </lineage>
</organism>
<evidence type="ECO:0000313" key="2">
    <source>
        <dbReference type="EMBL" id="KAL2475350.1"/>
    </source>
</evidence>
<proteinExistence type="predicted"/>
<dbReference type="EMBL" id="JBFOLK010000011">
    <property type="protein sequence ID" value="KAL2475350.1"/>
    <property type="molecule type" value="Genomic_DNA"/>
</dbReference>
<gene>
    <name evidence="2" type="ORF">Adt_36086</name>
</gene>
<dbReference type="Proteomes" id="UP001604336">
    <property type="component" value="Unassembled WGS sequence"/>
</dbReference>
<evidence type="ECO:0000313" key="3">
    <source>
        <dbReference type="Proteomes" id="UP001604336"/>
    </source>
</evidence>